<dbReference type="GeneID" id="87816887"/>
<organism evidence="1 2">
    <name type="scientific">Dichotomopilus funicola</name>
    <dbReference type="NCBI Taxonomy" id="1934379"/>
    <lineage>
        <taxon>Eukaryota</taxon>
        <taxon>Fungi</taxon>
        <taxon>Dikarya</taxon>
        <taxon>Ascomycota</taxon>
        <taxon>Pezizomycotina</taxon>
        <taxon>Sordariomycetes</taxon>
        <taxon>Sordariomycetidae</taxon>
        <taxon>Sordariales</taxon>
        <taxon>Chaetomiaceae</taxon>
        <taxon>Dichotomopilus</taxon>
    </lineage>
</organism>
<dbReference type="GO" id="GO:0008237">
    <property type="term" value="F:metallopeptidase activity"/>
    <property type="evidence" value="ECO:0007669"/>
    <property type="project" value="InterPro"/>
</dbReference>
<dbReference type="EMBL" id="MU853573">
    <property type="protein sequence ID" value="KAK4144878.1"/>
    <property type="molecule type" value="Genomic_DNA"/>
</dbReference>
<dbReference type="InterPro" id="IPR024079">
    <property type="entry name" value="MetalloPept_cat_dom_sf"/>
</dbReference>
<name>A0AAN6ZNX4_9PEZI</name>
<comment type="caution">
    <text evidence="1">The sequence shown here is derived from an EMBL/GenBank/DDBJ whole genome shotgun (WGS) entry which is preliminary data.</text>
</comment>
<keyword evidence="2" id="KW-1185">Reference proteome</keyword>
<sequence length="266" mass="30802">MPRHIDLPRPKGESPVNLYFIDPSCDEEAGGDFEALYLLEARRWARRAFERLRSDTDEDFARVFNVIFKTPKNGTRRYPMSKRWRKWFGSYDKRSENSVNHVLRVFHDSAYNWARTDKREKADVRIYAGARGLRRWMPLPKGRMYDSENGIVTDDEVSRSCYGWCASRPYQAPEYKDEKEHRSVIDICPPSWKPSATLSTHSIVLSAFDTALLQCNNQGTINQAINPLNVHKLSFNLVPMTILHEFLHAHPYLLDDSYSPENGTGG</sequence>
<protein>
    <submittedName>
        <fullName evidence="1">Uncharacterized protein</fullName>
    </submittedName>
</protein>
<reference evidence="1" key="2">
    <citation type="submission" date="2023-05" db="EMBL/GenBank/DDBJ databases">
        <authorList>
            <consortium name="Lawrence Berkeley National Laboratory"/>
            <person name="Steindorff A."/>
            <person name="Hensen N."/>
            <person name="Bonometti L."/>
            <person name="Westerberg I."/>
            <person name="Brannstrom I.O."/>
            <person name="Guillou S."/>
            <person name="Cros-Aarteil S."/>
            <person name="Calhoun S."/>
            <person name="Haridas S."/>
            <person name="Kuo A."/>
            <person name="Mondo S."/>
            <person name="Pangilinan J."/>
            <person name="Riley R."/>
            <person name="Labutti K."/>
            <person name="Andreopoulos B."/>
            <person name="Lipzen A."/>
            <person name="Chen C."/>
            <person name="Yanf M."/>
            <person name="Daum C."/>
            <person name="Ng V."/>
            <person name="Clum A."/>
            <person name="Ohm R."/>
            <person name="Martin F."/>
            <person name="Silar P."/>
            <person name="Natvig D."/>
            <person name="Lalanne C."/>
            <person name="Gautier V."/>
            <person name="Ament-Velasquez S.L."/>
            <person name="Kruys A."/>
            <person name="Hutchinson M.I."/>
            <person name="Powell A.J."/>
            <person name="Barry K."/>
            <person name="Miller A.N."/>
            <person name="Grigoriev I.V."/>
            <person name="Debuchy R."/>
            <person name="Gladieux P."/>
            <person name="Thoren M.H."/>
            <person name="Johannesson H."/>
        </authorList>
    </citation>
    <scope>NUCLEOTIDE SEQUENCE</scope>
    <source>
        <strain evidence="1">CBS 141.50</strain>
    </source>
</reference>
<dbReference type="Gene3D" id="3.40.390.10">
    <property type="entry name" value="Collagenase (Catalytic Domain)"/>
    <property type="match status" value="1"/>
</dbReference>
<accession>A0AAN6ZNX4</accession>
<dbReference type="AlphaFoldDB" id="A0AAN6ZNX4"/>
<dbReference type="Proteomes" id="UP001302676">
    <property type="component" value="Unassembled WGS sequence"/>
</dbReference>
<proteinExistence type="predicted"/>
<gene>
    <name evidence="1" type="ORF">C8A04DRAFT_27376</name>
</gene>
<reference evidence="1" key="1">
    <citation type="journal article" date="2023" name="Mol. Phylogenet. Evol.">
        <title>Genome-scale phylogeny and comparative genomics of the fungal order Sordariales.</title>
        <authorList>
            <person name="Hensen N."/>
            <person name="Bonometti L."/>
            <person name="Westerberg I."/>
            <person name="Brannstrom I.O."/>
            <person name="Guillou S."/>
            <person name="Cros-Aarteil S."/>
            <person name="Calhoun S."/>
            <person name="Haridas S."/>
            <person name="Kuo A."/>
            <person name="Mondo S."/>
            <person name="Pangilinan J."/>
            <person name="Riley R."/>
            <person name="LaButti K."/>
            <person name="Andreopoulos B."/>
            <person name="Lipzen A."/>
            <person name="Chen C."/>
            <person name="Yan M."/>
            <person name="Daum C."/>
            <person name="Ng V."/>
            <person name="Clum A."/>
            <person name="Steindorff A."/>
            <person name="Ohm R.A."/>
            <person name="Martin F."/>
            <person name="Silar P."/>
            <person name="Natvig D.O."/>
            <person name="Lalanne C."/>
            <person name="Gautier V."/>
            <person name="Ament-Velasquez S.L."/>
            <person name="Kruys A."/>
            <person name="Hutchinson M.I."/>
            <person name="Powell A.J."/>
            <person name="Barry K."/>
            <person name="Miller A.N."/>
            <person name="Grigoriev I.V."/>
            <person name="Debuchy R."/>
            <person name="Gladieux P."/>
            <person name="Hiltunen Thoren M."/>
            <person name="Johannesson H."/>
        </authorList>
    </citation>
    <scope>NUCLEOTIDE SEQUENCE</scope>
    <source>
        <strain evidence="1">CBS 141.50</strain>
    </source>
</reference>
<dbReference type="RefSeq" id="XP_062638249.1">
    <property type="nucleotide sequence ID" value="XM_062780274.1"/>
</dbReference>
<evidence type="ECO:0000313" key="1">
    <source>
        <dbReference type="EMBL" id="KAK4144878.1"/>
    </source>
</evidence>
<evidence type="ECO:0000313" key="2">
    <source>
        <dbReference type="Proteomes" id="UP001302676"/>
    </source>
</evidence>